<proteinExistence type="inferred from homology"/>
<dbReference type="GO" id="GO:0008270">
    <property type="term" value="F:zinc ion binding"/>
    <property type="evidence" value="ECO:0007669"/>
    <property type="project" value="UniProtKB-UniRule"/>
</dbReference>
<dbReference type="Pfam" id="PF10551">
    <property type="entry name" value="MULE"/>
    <property type="match status" value="1"/>
</dbReference>
<name>A0AAP0GE56_9ASPA</name>
<dbReference type="InterPro" id="IPR006564">
    <property type="entry name" value="Znf_PMZ"/>
</dbReference>
<dbReference type="GO" id="GO:0006355">
    <property type="term" value="P:regulation of DNA-templated transcription"/>
    <property type="evidence" value="ECO:0007669"/>
    <property type="project" value="UniProtKB-UniRule"/>
</dbReference>
<dbReference type="Proteomes" id="UP001418222">
    <property type="component" value="Unassembled WGS sequence"/>
</dbReference>
<dbReference type="GO" id="GO:0005634">
    <property type="term" value="C:nucleus"/>
    <property type="evidence" value="ECO:0007669"/>
    <property type="project" value="UniProtKB-SubCell"/>
</dbReference>
<keyword evidence="2 6" id="KW-0479">Metal-binding</keyword>
<dbReference type="PANTHER" id="PTHR31669:SF305">
    <property type="entry name" value="PROTEIN FAR1-RELATED SEQUENCE"/>
    <property type="match status" value="1"/>
</dbReference>
<evidence type="ECO:0000256" key="1">
    <source>
        <dbReference type="ARBA" id="ARBA00005889"/>
    </source>
</evidence>
<accession>A0AAP0GE56</accession>
<dbReference type="PANTHER" id="PTHR31669">
    <property type="entry name" value="PROTEIN FAR1-RELATED SEQUENCE 10-RELATED"/>
    <property type="match status" value="1"/>
</dbReference>
<evidence type="ECO:0000256" key="5">
    <source>
        <dbReference type="PROSITE-ProRule" id="PRU00325"/>
    </source>
</evidence>
<dbReference type="SMART" id="SM00575">
    <property type="entry name" value="ZnF_PMZ"/>
    <property type="match status" value="1"/>
</dbReference>
<feature type="domain" description="SWIM-type" evidence="7">
    <location>
        <begin position="383"/>
        <end position="415"/>
    </location>
</feature>
<protein>
    <recommendedName>
        <fullName evidence="6">Protein FAR1-RELATED SEQUENCE</fullName>
    </recommendedName>
</protein>
<comment type="function">
    <text evidence="6">Putative transcription activator involved in regulating light control of development.</text>
</comment>
<keyword evidence="9" id="KW-1185">Reference proteome</keyword>
<evidence type="ECO:0000259" key="7">
    <source>
        <dbReference type="PROSITE" id="PS50966"/>
    </source>
</evidence>
<keyword evidence="4 6" id="KW-0862">Zinc</keyword>
<gene>
    <name evidence="8" type="primary">FRS5</name>
    <name evidence="8" type="ORF">KSP39_PZI002646</name>
</gene>
<dbReference type="PROSITE" id="PS50966">
    <property type="entry name" value="ZF_SWIM"/>
    <property type="match status" value="1"/>
</dbReference>
<comment type="caution">
    <text evidence="8">The sequence shown here is derived from an EMBL/GenBank/DDBJ whole genome shotgun (WGS) entry which is preliminary data.</text>
</comment>
<evidence type="ECO:0000256" key="4">
    <source>
        <dbReference type="ARBA" id="ARBA00022833"/>
    </source>
</evidence>
<dbReference type="InterPro" id="IPR018289">
    <property type="entry name" value="MULE_transposase_dom"/>
</dbReference>
<organism evidence="8 9">
    <name type="scientific">Platanthera zijinensis</name>
    <dbReference type="NCBI Taxonomy" id="2320716"/>
    <lineage>
        <taxon>Eukaryota</taxon>
        <taxon>Viridiplantae</taxon>
        <taxon>Streptophyta</taxon>
        <taxon>Embryophyta</taxon>
        <taxon>Tracheophyta</taxon>
        <taxon>Spermatophyta</taxon>
        <taxon>Magnoliopsida</taxon>
        <taxon>Liliopsida</taxon>
        <taxon>Asparagales</taxon>
        <taxon>Orchidaceae</taxon>
        <taxon>Orchidoideae</taxon>
        <taxon>Orchideae</taxon>
        <taxon>Orchidinae</taxon>
        <taxon>Platanthera</taxon>
    </lineage>
</organism>
<reference evidence="8 9" key="1">
    <citation type="journal article" date="2022" name="Nat. Plants">
        <title>Genomes of leafy and leafless Platanthera orchids illuminate the evolution of mycoheterotrophy.</title>
        <authorList>
            <person name="Li M.H."/>
            <person name="Liu K.W."/>
            <person name="Li Z."/>
            <person name="Lu H.C."/>
            <person name="Ye Q.L."/>
            <person name="Zhang D."/>
            <person name="Wang J.Y."/>
            <person name="Li Y.F."/>
            <person name="Zhong Z.M."/>
            <person name="Liu X."/>
            <person name="Yu X."/>
            <person name="Liu D.K."/>
            <person name="Tu X.D."/>
            <person name="Liu B."/>
            <person name="Hao Y."/>
            <person name="Liao X.Y."/>
            <person name="Jiang Y.T."/>
            <person name="Sun W.H."/>
            <person name="Chen J."/>
            <person name="Chen Y.Q."/>
            <person name="Ai Y."/>
            <person name="Zhai J.W."/>
            <person name="Wu S.S."/>
            <person name="Zhou Z."/>
            <person name="Hsiao Y.Y."/>
            <person name="Wu W.L."/>
            <person name="Chen Y.Y."/>
            <person name="Lin Y.F."/>
            <person name="Hsu J.L."/>
            <person name="Li C.Y."/>
            <person name="Wang Z.W."/>
            <person name="Zhao X."/>
            <person name="Zhong W.Y."/>
            <person name="Ma X.K."/>
            <person name="Ma L."/>
            <person name="Huang J."/>
            <person name="Chen G.Z."/>
            <person name="Huang M.Z."/>
            <person name="Huang L."/>
            <person name="Peng D.H."/>
            <person name="Luo Y.B."/>
            <person name="Zou S.Q."/>
            <person name="Chen S.P."/>
            <person name="Lan S."/>
            <person name="Tsai W.C."/>
            <person name="Van de Peer Y."/>
            <person name="Liu Z.J."/>
        </authorList>
    </citation>
    <scope>NUCLEOTIDE SEQUENCE [LARGE SCALE GENOMIC DNA]</scope>
    <source>
        <strain evidence="8">Lor287</strain>
    </source>
</reference>
<evidence type="ECO:0000256" key="6">
    <source>
        <dbReference type="RuleBase" id="RU367018"/>
    </source>
</evidence>
<evidence type="ECO:0000256" key="3">
    <source>
        <dbReference type="ARBA" id="ARBA00022771"/>
    </source>
</evidence>
<evidence type="ECO:0000256" key="2">
    <source>
        <dbReference type="ARBA" id="ARBA00022723"/>
    </source>
</evidence>
<dbReference type="InterPro" id="IPR007527">
    <property type="entry name" value="Znf_SWIM"/>
</dbReference>
<dbReference type="EMBL" id="JBBWWQ010000002">
    <property type="protein sequence ID" value="KAK8954401.1"/>
    <property type="molecule type" value="Genomic_DNA"/>
</dbReference>
<keyword evidence="6" id="KW-0539">Nucleus</keyword>
<dbReference type="InterPro" id="IPR031052">
    <property type="entry name" value="FHY3/FAR1"/>
</dbReference>
<evidence type="ECO:0000313" key="9">
    <source>
        <dbReference type="Proteomes" id="UP001418222"/>
    </source>
</evidence>
<evidence type="ECO:0000313" key="8">
    <source>
        <dbReference type="EMBL" id="KAK8954401.1"/>
    </source>
</evidence>
<comment type="subcellular location">
    <subcellularLocation>
        <location evidence="6">Nucleus</location>
    </subcellularLocation>
</comment>
<sequence length="588" mass="68216">MLRSHRKILPGTLNIIQQLDKAGIPPSKAYDFFVELHSNKMRNFERNDAQNLLDHFRRKQIVDPAFFYAIQLNDEGQISNVIWADGKSLIDYSFFGDVICFDTTFKTNRYDLPFAPILGVNHHKQTVIFGAALLNDETTESFVWLFETFLRVVSSKHPKTIFTDRCAAMAKAISFVFPSTAHRLCLWHIFENAAKNLIQIFAKNPGFANDFKRTIYESRSEELLQETWQQMITTYSLEENIWLEELWKVREKWSAFHMASSFCANMTTTQRSESMNNQFKRHFGRKLTFLKFIEEFELAVNKFREKELYEDHKSKNFTPNVRVPSMPMLMDAVKEYTRTIYADFEEECLSQISCICELVTSNEDSHFYRVSPPEEFKVTYVTYNVSDYSLECSCRKFETFGILCMHGMKVLTHNKVLMLPSRYIQKRWSKFAKDGLPYQTQNYNYEDVSLQYGRVSQNALALAMKCSSSKQALDMLERGIEQMSVQANDIIQANYIADMGMNVNSSKIRTAEHCVQIKPPPIKSGGQRRRIKSVLERATKRRSYKNNRNSTSSSAVIEQDIHGVETQPEPVLHQMGFMGLLNQVSFGS</sequence>
<comment type="similarity">
    <text evidence="1 6">Belongs to the FHY3/FAR1 family.</text>
</comment>
<keyword evidence="3 5" id="KW-0863">Zinc-finger</keyword>
<dbReference type="AlphaFoldDB" id="A0AAP0GE56"/>